<name>A0AAD9YJF5_COLKA</name>
<dbReference type="EMBL" id="VYYT01000094">
    <property type="protein sequence ID" value="KAK2770522.1"/>
    <property type="molecule type" value="Genomic_DNA"/>
</dbReference>
<organism evidence="2 3">
    <name type="scientific">Colletotrichum kahawae</name>
    <name type="common">Coffee berry disease fungus</name>
    <dbReference type="NCBI Taxonomy" id="34407"/>
    <lineage>
        <taxon>Eukaryota</taxon>
        <taxon>Fungi</taxon>
        <taxon>Dikarya</taxon>
        <taxon>Ascomycota</taxon>
        <taxon>Pezizomycotina</taxon>
        <taxon>Sordariomycetes</taxon>
        <taxon>Hypocreomycetidae</taxon>
        <taxon>Glomerellales</taxon>
        <taxon>Glomerellaceae</taxon>
        <taxon>Colletotrichum</taxon>
        <taxon>Colletotrichum gloeosporioides species complex</taxon>
    </lineage>
</organism>
<reference evidence="2" key="1">
    <citation type="submission" date="2023-02" db="EMBL/GenBank/DDBJ databases">
        <title>Colletotrichum kahawae CIFC_Que2 genome sequencing and assembly.</title>
        <authorList>
            <person name="Baroncelli R."/>
        </authorList>
    </citation>
    <scope>NUCLEOTIDE SEQUENCE</scope>
    <source>
        <strain evidence="2">CIFC_Que2</strain>
    </source>
</reference>
<dbReference type="Proteomes" id="UP001281614">
    <property type="component" value="Unassembled WGS sequence"/>
</dbReference>
<evidence type="ECO:0000313" key="2">
    <source>
        <dbReference type="EMBL" id="KAK2770522.1"/>
    </source>
</evidence>
<keyword evidence="3" id="KW-1185">Reference proteome</keyword>
<evidence type="ECO:0000313" key="3">
    <source>
        <dbReference type="Proteomes" id="UP001281614"/>
    </source>
</evidence>
<gene>
    <name evidence="2" type="ORF">CKAH01_14710</name>
</gene>
<sequence>MDDEQELWISDDENGDFDSDQGGDTSDHAGFTLSLLSQDGQEGGYHVRNKEGMLQRKTVSAMMGGGLHKKRPAFTVGCDARIMIHGRMSPDSDKLATLLVYDLKFLSRHGTRIKYADVLFEFRPRSNRPGALSPTVAEVRPRGQQKMSETIQNQASKYGLSFNAGPSIPGADVGFNASGEQNITKDLKFHTTITGDNPADLDWGDRFQASFTLAENASQESGIPTQLTVVVLLERESDDDFEMIPQIKITPNFATRWTSLSSTRSSDDPVYFNVQEPPFERSSAATKIDPDNLGAVDLDSLWICTMYTL</sequence>
<evidence type="ECO:0000256" key="1">
    <source>
        <dbReference type="SAM" id="MobiDB-lite"/>
    </source>
</evidence>
<dbReference type="AlphaFoldDB" id="A0AAD9YJF5"/>
<feature type="region of interest" description="Disordered" evidence="1">
    <location>
        <begin position="1"/>
        <end position="24"/>
    </location>
</feature>
<proteinExistence type="predicted"/>
<accession>A0AAD9YJF5</accession>
<comment type="caution">
    <text evidence="2">The sequence shown here is derived from an EMBL/GenBank/DDBJ whole genome shotgun (WGS) entry which is preliminary data.</text>
</comment>
<feature type="compositionally biased region" description="Acidic residues" evidence="1">
    <location>
        <begin position="1"/>
        <end position="21"/>
    </location>
</feature>
<protein>
    <submittedName>
        <fullName evidence="2">Uncharacterized protein</fullName>
    </submittedName>
</protein>